<gene>
    <name evidence="3" type="ORF">JOE21_000674</name>
</gene>
<comment type="caution">
    <text evidence="3">The sequence shown here is derived from an EMBL/GenBank/DDBJ whole genome shotgun (WGS) entry which is preliminary data.</text>
</comment>
<dbReference type="Pfam" id="PF20906">
    <property type="entry name" value="S-Me-THD_C"/>
    <property type="match status" value="1"/>
</dbReference>
<protein>
    <submittedName>
        <fullName evidence="3">DUF917 family protein</fullName>
    </submittedName>
</protein>
<dbReference type="Proteomes" id="UP001185012">
    <property type="component" value="Unassembled WGS sequence"/>
</dbReference>
<feature type="domain" description="S-Me-THD-like C-terminal" evidence="2">
    <location>
        <begin position="168"/>
        <end position="353"/>
    </location>
</feature>
<evidence type="ECO:0000313" key="4">
    <source>
        <dbReference type="Proteomes" id="UP001185012"/>
    </source>
</evidence>
<sequence>MRWLDEQVIADIAMGAAVLGTGGGGDPIIGRWMAEEAIRIHGPVCLLSPEEVKDEKRVVASAMMGAPTVLVEKVPGTTELSDAFEMMEEAVGESIQATLPIEIGGVNSLIPLVLAAHKKIPVIDADAMGRAFPEVQMNTFYLDGVSEAPVTMADEKGNRLLLQPRDAFSYESLARAITVEMGCSAAILDYPQKWKRLKNSVIPGTLTLAEKLGRLLRDVYRRGADPVAALVEALQGHLLFCGKVLDVDRRTDTGFTKGYARFGPTNSREEDEWTLHFQNEYLLVRKGDQLLATTPDLIMVLDQENGQPITTERLRYGMRTSVIAVPCPRKWRSEKGIATVGPRYFGYKCDYVTLEQLTARRAEQ</sequence>
<organism evidence="3 4">
    <name type="scientific">Desmospora profundinema</name>
    <dbReference type="NCBI Taxonomy" id="1571184"/>
    <lineage>
        <taxon>Bacteria</taxon>
        <taxon>Bacillati</taxon>
        <taxon>Bacillota</taxon>
        <taxon>Bacilli</taxon>
        <taxon>Bacillales</taxon>
        <taxon>Thermoactinomycetaceae</taxon>
        <taxon>Desmospora</taxon>
    </lineage>
</organism>
<dbReference type="InterPro" id="IPR024071">
    <property type="entry name" value="S-Me-THD_C_sf"/>
</dbReference>
<proteinExistence type="predicted"/>
<dbReference type="Pfam" id="PF06032">
    <property type="entry name" value="S-Me-THD_N"/>
    <property type="match status" value="1"/>
</dbReference>
<accession>A0ABU1IIT7</accession>
<evidence type="ECO:0000313" key="3">
    <source>
        <dbReference type="EMBL" id="MDR6224686.1"/>
    </source>
</evidence>
<dbReference type="EMBL" id="JAVDQG010000001">
    <property type="protein sequence ID" value="MDR6224686.1"/>
    <property type="molecule type" value="Genomic_DNA"/>
</dbReference>
<reference evidence="3 4" key="1">
    <citation type="submission" date="2023-07" db="EMBL/GenBank/DDBJ databases">
        <title>Genomic Encyclopedia of Type Strains, Phase IV (KMG-IV): sequencing the most valuable type-strain genomes for metagenomic binning, comparative biology and taxonomic classification.</title>
        <authorList>
            <person name="Goeker M."/>
        </authorList>
    </citation>
    <scope>NUCLEOTIDE SEQUENCE [LARGE SCALE GENOMIC DNA]</scope>
    <source>
        <strain evidence="3 4">DSM 45903</strain>
    </source>
</reference>
<dbReference type="RefSeq" id="WP_309862217.1">
    <property type="nucleotide sequence ID" value="NZ_JAVDQG010000001.1"/>
</dbReference>
<name>A0ABU1IIT7_9BACL</name>
<evidence type="ECO:0000259" key="1">
    <source>
        <dbReference type="Pfam" id="PF06032"/>
    </source>
</evidence>
<dbReference type="InterPro" id="IPR048350">
    <property type="entry name" value="S-Me-THD-like_C"/>
</dbReference>
<dbReference type="Gene3D" id="3.40.1610.10">
    <property type="entry name" value="CV3147-like domain"/>
    <property type="match status" value="1"/>
</dbReference>
<keyword evidence="4" id="KW-1185">Reference proteome</keyword>
<dbReference type="InterPro" id="IPR010318">
    <property type="entry name" value="S-Me-THD_N"/>
</dbReference>
<dbReference type="Gene3D" id="2.40.390.10">
    <property type="entry name" value="CV3147-like"/>
    <property type="match status" value="1"/>
</dbReference>
<dbReference type="SUPFAM" id="SSF160991">
    <property type="entry name" value="CV3147-like"/>
    <property type="match status" value="1"/>
</dbReference>
<evidence type="ECO:0000259" key="2">
    <source>
        <dbReference type="Pfam" id="PF20906"/>
    </source>
</evidence>
<feature type="domain" description="S-Me-THD N-terminal" evidence="1">
    <location>
        <begin position="9"/>
        <end position="162"/>
    </location>
</feature>
<dbReference type="InterPro" id="IPR027479">
    <property type="entry name" value="S-Me-THD_N_sf"/>
</dbReference>